<reference evidence="2" key="1">
    <citation type="journal article" date="2008" name="Nat. Genet.">
        <title>The Pristionchus pacificus genome provides a unique perspective on nematode lifestyle and parasitism.</title>
        <authorList>
            <person name="Dieterich C."/>
            <person name="Clifton S.W."/>
            <person name="Schuster L.N."/>
            <person name="Chinwalla A."/>
            <person name="Delehaunty K."/>
            <person name="Dinkelacker I."/>
            <person name="Fulton L."/>
            <person name="Fulton R."/>
            <person name="Godfrey J."/>
            <person name="Minx P."/>
            <person name="Mitreva M."/>
            <person name="Roeseler W."/>
            <person name="Tian H."/>
            <person name="Witte H."/>
            <person name="Yang S.P."/>
            <person name="Wilson R.K."/>
            <person name="Sommer R.J."/>
        </authorList>
    </citation>
    <scope>NUCLEOTIDE SEQUENCE [LARGE SCALE GENOMIC DNA]</scope>
    <source>
        <strain evidence="2">PS312</strain>
    </source>
</reference>
<proteinExistence type="predicted"/>
<gene>
    <name evidence="1" type="primary">WBGene00273519</name>
</gene>
<evidence type="ECO:0000313" key="2">
    <source>
        <dbReference type="Proteomes" id="UP000005239"/>
    </source>
</evidence>
<reference evidence="1" key="2">
    <citation type="submission" date="2022-06" db="UniProtKB">
        <authorList>
            <consortium name="EnsemblMetazoa"/>
        </authorList>
    </citation>
    <scope>IDENTIFICATION</scope>
    <source>
        <strain evidence="1">PS312</strain>
    </source>
</reference>
<accession>A0A8R1ULP4</accession>
<protein>
    <submittedName>
        <fullName evidence="1">Uncharacterized protein</fullName>
    </submittedName>
</protein>
<organism evidence="1 2">
    <name type="scientific">Pristionchus pacificus</name>
    <name type="common">Parasitic nematode worm</name>
    <dbReference type="NCBI Taxonomy" id="54126"/>
    <lineage>
        <taxon>Eukaryota</taxon>
        <taxon>Metazoa</taxon>
        <taxon>Ecdysozoa</taxon>
        <taxon>Nematoda</taxon>
        <taxon>Chromadorea</taxon>
        <taxon>Rhabditida</taxon>
        <taxon>Rhabditina</taxon>
        <taxon>Diplogasteromorpha</taxon>
        <taxon>Diplogasteroidea</taxon>
        <taxon>Neodiplogasteridae</taxon>
        <taxon>Pristionchus</taxon>
    </lineage>
</organism>
<dbReference type="EnsemblMetazoa" id="PPA35150.1">
    <property type="protein sequence ID" value="PPA35150.1"/>
    <property type="gene ID" value="WBGene00273519"/>
</dbReference>
<name>A0A2A6B9M0_PRIPA</name>
<dbReference type="AlphaFoldDB" id="A0A2A6B9M0"/>
<evidence type="ECO:0000313" key="1">
    <source>
        <dbReference type="EnsemblMetazoa" id="PPA35150.1"/>
    </source>
</evidence>
<accession>A0A2A6B9M0</accession>
<sequence length="104" mass="11507">MRETHAHVTVPQRRESVRNEETVTRIAHSTDEATKCGRLFNLCCRAPDPLNGDKCQSLRRTCQSTPSLPPPQINAASVKGASSVHSPLKSACYLFTLVGERMEE</sequence>
<dbReference type="Proteomes" id="UP000005239">
    <property type="component" value="Unassembled WGS sequence"/>
</dbReference>
<keyword evidence="2" id="KW-1185">Reference proteome</keyword>